<sequence length="277" mass="29550">MERVRLGEVELAYEVVGSGEPVVLVHGGLIASFFAPLLGEPALTERFQLINYHRIGYGESSRAPGPVDLADQAEQTRGLLAHLGIDRAHVVGHSSGGLIALQLALQAPSLVASLALLEPSLPVPSSAVLAERTIMPMFQRYQNGDKAGTVDAFLAGVCGQDYRASIDRGLPEGAFDQAVQDVDTFITVEAPSVGPWSFSQAEATRITAPVLAIVGERSGEVTAVAVEAHALLKEWFPEAESYVLPRATHLLQVENPSDLAITLADFAARHVDKSHFL</sequence>
<feature type="domain" description="AB hydrolase-1" evidence="1">
    <location>
        <begin position="21"/>
        <end position="256"/>
    </location>
</feature>
<dbReference type="RefSeq" id="WP_205119776.1">
    <property type="nucleotide sequence ID" value="NZ_JAFBCM010000001.1"/>
</dbReference>
<comment type="caution">
    <text evidence="2">The sequence shown here is derived from an EMBL/GenBank/DDBJ whole genome shotgun (WGS) entry which is preliminary data.</text>
</comment>
<dbReference type="PANTHER" id="PTHR43433:SF1">
    <property type="entry name" value="BLL5160 PROTEIN"/>
    <property type="match status" value="1"/>
</dbReference>
<name>A0ABV7YEA9_9ACTN</name>
<dbReference type="InterPro" id="IPR029058">
    <property type="entry name" value="AB_hydrolase_fold"/>
</dbReference>
<dbReference type="GO" id="GO:0016787">
    <property type="term" value="F:hydrolase activity"/>
    <property type="evidence" value="ECO:0007669"/>
    <property type="project" value="UniProtKB-KW"/>
</dbReference>
<dbReference type="InterPro" id="IPR050471">
    <property type="entry name" value="AB_hydrolase"/>
</dbReference>
<evidence type="ECO:0000259" key="1">
    <source>
        <dbReference type="Pfam" id="PF00561"/>
    </source>
</evidence>
<accession>A0ABV7YEA9</accession>
<reference evidence="3" key="1">
    <citation type="journal article" date="2019" name="Int. J. Syst. Evol. Microbiol.">
        <title>The Global Catalogue of Microorganisms (GCM) 10K type strain sequencing project: providing services to taxonomists for standard genome sequencing and annotation.</title>
        <authorList>
            <consortium name="The Broad Institute Genomics Platform"/>
            <consortium name="The Broad Institute Genome Sequencing Center for Infectious Disease"/>
            <person name="Wu L."/>
            <person name="Ma J."/>
        </authorList>
    </citation>
    <scope>NUCLEOTIDE SEQUENCE [LARGE SCALE GENOMIC DNA]</scope>
    <source>
        <strain evidence="3">CGMCC 4.7241</strain>
    </source>
</reference>
<dbReference type="PANTHER" id="PTHR43433">
    <property type="entry name" value="HYDROLASE, ALPHA/BETA FOLD FAMILY PROTEIN"/>
    <property type="match status" value="1"/>
</dbReference>
<keyword evidence="2" id="KW-0378">Hydrolase</keyword>
<evidence type="ECO:0000313" key="3">
    <source>
        <dbReference type="Proteomes" id="UP001595699"/>
    </source>
</evidence>
<dbReference type="Pfam" id="PF00561">
    <property type="entry name" value="Abhydrolase_1"/>
    <property type="match status" value="1"/>
</dbReference>
<dbReference type="SUPFAM" id="SSF53474">
    <property type="entry name" value="alpha/beta-Hydrolases"/>
    <property type="match status" value="1"/>
</dbReference>
<organism evidence="2 3">
    <name type="scientific">Tenggerimyces flavus</name>
    <dbReference type="NCBI Taxonomy" id="1708749"/>
    <lineage>
        <taxon>Bacteria</taxon>
        <taxon>Bacillati</taxon>
        <taxon>Actinomycetota</taxon>
        <taxon>Actinomycetes</taxon>
        <taxon>Propionibacteriales</taxon>
        <taxon>Nocardioidaceae</taxon>
        <taxon>Tenggerimyces</taxon>
    </lineage>
</organism>
<keyword evidence="3" id="KW-1185">Reference proteome</keyword>
<dbReference type="EMBL" id="JBHRZH010000017">
    <property type="protein sequence ID" value="MFC3763143.1"/>
    <property type="molecule type" value="Genomic_DNA"/>
</dbReference>
<proteinExistence type="predicted"/>
<dbReference type="Proteomes" id="UP001595699">
    <property type="component" value="Unassembled WGS sequence"/>
</dbReference>
<dbReference type="InterPro" id="IPR000073">
    <property type="entry name" value="AB_hydrolase_1"/>
</dbReference>
<gene>
    <name evidence="2" type="ORF">ACFOUW_20040</name>
</gene>
<protein>
    <submittedName>
        <fullName evidence="2">Alpha/beta fold hydrolase</fullName>
    </submittedName>
</protein>
<dbReference type="PRINTS" id="PR00111">
    <property type="entry name" value="ABHYDROLASE"/>
</dbReference>
<evidence type="ECO:0000313" key="2">
    <source>
        <dbReference type="EMBL" id="MFC3763143.1"/>
    </source>
</evidence>
<dbReference type="Gene3D" id="3.40.50.1820">
    <property type="entry name" value="alpha/beta hydrolase"/>
    <property type="match status" value="1"/>
</dbReference>